<dbReference type="GO" id="GO:0016787">
    <property type="term" value="F:hydrolase activity"/>
    <property type="evidence" value="ECO:0007669"/>
    <property type="project" value="UniProtKB-KW"/>
</dbReference>
<proteinExistence type="predicted"/>
<dbReference type="SUPFAM" id="SSF52096">
    <property type="entry name" value="ClpP/crotonase"/>
    <property type="match status" value="1"/>
</dbReference>
<evidence type="ECO:0000313" key="3">
    <source>
        <dbReference type="Proteomes" id="UP001162880"/>
    </source>
</evidence>
<comment type="caution">
    <text evidence="2">The sequence shown here is derived from an EMBL/GenBank/DDBJ whole genome shotgun (WGS) entry which is preliminary data.</text>
</comment>
<name>A0ABT0B669_9SPHN</name>
<dbReference type="Proteomes" id="UP001162880">
    <property type="component" value="Unassembled WGS sequence"/>
</dbReference>
<dbReference type="EMBL" id="JALHLE010000036">
    <property type="protein sequence ID" value="MCJ2180577.1"/>
    <property type="molecule type" value="Genomic_DNA"/>
</dbReference>
<organism evidence="2 3">
    <name type="scientific">Novosphingobium album</name>
    <name type="common">ex Hu et al. 2023</name>
    <dbReference type="NCBI Taxonomy" id="2930093"/>
    <lineage>
        <taxon>Bacteria</taxon>
        <taxon>Pseudomonadati</taxon>
        <taxon>Pseudomonadota</taxon>
        <taxon>Alphaproteobacteria</taxon>
        <taxon>Sphingomonadales</taxon>
        <taxon>Sphingomonadaceae</taxon>
        <taxon>Novosphingobium</taxon>
    </lineage>
</organism>
<evidence type="ECO:0000256" key="1">
    <source>
        <dbReference type="SAM" id="SignalP"/>
    </source>
</evidence>
<accession>A0ABT0B669</accession>
<sequence>MRSSIVLFGLLSLAAVSPASAQTIDYEAVEVDADYIHGGGERSLSAHWQSLPSAPVPEGLASYGPFRVLDAGRAALVDVTDSRSPAQFAAMLRDHPGIAEIEMVECPGTEDDLANLRLGRMIRERGLATHVPVGGSVRSGGVELFLAGARRYADPGAEFAVHSWKDDTGLEAADYAINSPENRRYLDYYTQMGMSPLEAEAFYAMTNSVPFESAKWFGTGTMGLWVNLDRDMPENLAANLAYQDVSSLTLSYSSSNGARL</sequence>
<keyword evidence="2" id="KW-0378">Hydrolase</keyword>
<evidence type="ECO:0000313" key="2">
    <source>
        <dbReference type="EMBL" id="MCJ2180577.1"/>
    </source>
</evidence>
<dbReference type="RefSeq" id="WP_243995997.1">
    <property type="nucleotide sequence ID" value="NZ_JALHLE010000036.1"/>
</dbReference>
<reference evidence="2" key="1">
    <citation type="submission" date="2022-03" db="EMBL/GenBank/DDBJ databases">
        <title>Identification of a novel bacterium isolated from mangrove sediments.</title>
        <authorList>
            <person name="Pan X."/>
        </authorList>
    </citation>
    <scope>NUCLEOTIDE SEQUENCE</scope>
    <source>
        <strain evidence="2">B2580</strain>
    </source>
</reference>
<gene>
    <name evidence="2" type="ORF">MTR64_18550</name>
</gene>
<feature type="chain" id="PRO_5046899788" evidence="1">
    <location>
        <begin position="22"/>
        <end position="260"/>
    </location>
</feature>
<dbReference type="InterPro" id="IPR029045">
    <property type="entry name" value="ClpP/crotonase-like_dom_sf"/>
</dbReference>
<keyword evidence="1" id="KW-0732">Signal</keyword>
<feature type="signal peptide" evidence="1">
    <location>
        <begin position="1"/>
        <end position="21"/>
    </location>
</feature>
<protein>
    <submittedName>
        <fullName evidence="2">Alpha/beta hydrolase</fullName>
    </submittedName>
</protein>
<keyword evidence="3" id="KW-1185">Reference proteome</keyword>